<protein>
    <submittedName>
        <fullName evidence="1">PqqD family protein</fullName>
    </submittedName>
</protein>
<keyword evidence="2" id="KW-1185">Reference proteome</keyword>
<dbReference type="Gene3D" id="1.10.10.1150">
    <property type="entry name" value="Coenzyme PQQ synthesis protein D (PqqD)"/>
    <property type="match status" value="1"/>
</dbReference>
<gene>
    <name evidence="1" type="ORF">JY651_20615</name>
</gene>
<dbReference type="Proteomes" id="UP000662747">
    <property type="component" value="Chromosome"/>
</dbReference>
<organism evidence="1 2">
    <name type="scientific">Pyxidicoccus parkwayensis</name>
    <dbReference type="NCBI Taxonomy" id="2813578"/>
    <lineage>
        <taxon>Bacteria</taxon>
        <taxon>Pseudomonadati</taxon>
        <taxon>Myxococcota</taxon>
        <taxon>Myxococcia</taxon>
        <taxon>Myxococcales</taxon>
        <taxon>Cystobacterineae</taxon>
        <taxon>Myxococcaceae</taxon>
        <taxon>Pyxidicoccus</taxon>
    </lineage>
</organism>
<sequence length="92" mass="9892">MVLPRAAAGVIVQQQQDAFFLMDTEGGEVFRVNETAARIFELCRSGGTLEDAVQALSRGMGESAPIQEIAEDVRSTVTQFQELGLCEPSSVS</sequence>
<reference evidence="1 2" key="1">
    <citation type="submission" date="2021-02" db="EMBL/GenBank/DDBJ databases">
        <title>De Novo genome assembly of isolated myxobacteria.</title>
        <authorList>
            <person name="Stevens D.C."/>
        </authorList>
    </citation>
    <scope>NUCLEOTIDE SEQUENCE [LARGE SCALE GENOMIC DNA]</scope>
    <source>
        <strain evidence="2">SCPEA02</strain>
    </source>
</reference>
<dbReference type="Pfam" id="PF05402">
    <property type="entry name" value="PqqD"/>
    <property type="match status" value="1"/>
</dbReference>
<evidence type="ECO:0000313" key="1">
    <source>
        <dbReference type="EMBL" id="QSQ27165.1"/>
    </source>
</evidence>
<dbReference type="EMBL" id="CP071090">
    <property type="protein sequence ID" value="QSQ27165.1"/>
    <property type="molecule type" value="Genomic_DNA"/>
</dbReference>
<proteinExistence type="predicted"/>
<dbReference type="InterPro" id="IPR041881">
    <property type="entry name" value="PqqD_sf"/>
</dbReference>
<dbReference type="InterPro" id="IPR008792">
    <property type="entry name" value="PQQD"/>
</dbReference>
<dbReference type="RefSeq" id="WP_206728692.1">
    <property type="nucleotide sequence ID" value="NZ_CP071090.1"/>
</dbReference>
<accession>A0ABX7P9S9</accession>
<name>A0ABX7P9S9_9BACT</name>
<evidence type="ECO:0000313" key="2">
    <source>
        <dbReference type="Proteomes" id="UP000662747"/>
    </source>
</evidence>